<dbReference type="Pfam" id="PF12947">
    <property type="entry name" value="EGF_3"/>
    <property type="match status" value="1"/>
</dbReference>
<evidence type="ECO:0000256" key="6">
    <source>
        <dbReference type="ARBA" id="ARBA00023180"/>
    </source>
</evidence>
<evidence type="ECO:0000256" key="3">
    <source>
        <dbReference type="ARBA" id="ARBA00022737"/>
    </source>
</evidence>
<keyword evidence="4" id="KW-0106">Calcium</keyword>
<keyword evidence="6" id="KW-0325">Glycoprotein</keyword>
<comment type="caution">
    <text evidence="9">The sequence shown here is derived from an EMBL/GenBank/DDBJ whole genome shotgun (WGS) entry which is preliminary data.</text>
</comment>
<evidence type="ECO:0000256" key="5">
    <source>
        <dbReference type="ARBA" id="ARBA00023157"/>
    </source>
</evidence>
<feature type="domain" description="EGF-like" evidence="8">
    <location>
        <begin position="37"/>
        <end position="77"/>
    </location>
</feature>
<proteinExistence type="predicted"/>
<dbReference type="InterPro" id="IPR000742">
    <property type="entry name" value="EGF"/>
</dbReference>
<dbReference type="PROSITE" id="PS01186">
    <property type="entry name" value="EGF_2"/>
    <property type="match status" value="1"/>
</dbReference>
<dbReference type="SMART" id="SM00181">
    <property type="entry name" value="EGF"/>
    <property type="match status" value="2"/>
</dbReference>
<accession>A0AAD9QHR4</accession>
<dbReference type="PANTHER" id="PTHR24039:SF28">
    <property type="entry name" value="EGF-LIKE DOMAIN-CONTAINING PROTEIN"/>
    <property type="match status" value="1"/>
</dbReference>
<dbReference type="SMART" id="SM00179">
    <property type="entry name" value="EGF_CA"/>
    <property type="match status" value="2"/>
</dbReference>
<dbReference type="InterPro" id="IPR049883">
    <property type="entry name" value="NOTCH1_EGF-like"/>
</dbReference>
<dbReference type="InterPro" id="IPR000152">
    <property type="entry name" value="EGF-type_Asp/Asn_hydroxyl_site"/>
</dbReference>
<dbReference type="InterPro" id="IPR018097">
    <property type="entry name" value="EGF_Ca-bd_CS"/>
</dbReference>
<evidence type="ECO:0000313" key="9">
    <source>
        <dbReference type="EMBL" id="KAK2561462.1"/>
    </source>
</evidence>
<organism evidence="9 10">
    <name type="scientific">Acropora cervicornis</name>
    <name type="common">Staghorn coral</name>
    <dbReference type="NCBI Taxonomy" id="6130"/>
    <lineage>
        <taxon>Eukaryota</taxon>
        <taxon>Metazoa</taxon>
        <taxon>Cnidaria</taxon>
        <taxon>Anthozoa</taxon>
        <taxon>Hexacorallia</taxon>
        <taxon>Scleractinia</taxon>
        <taxon>Astrocoeniina</taxon>
        <taxon>Acroporidae</taxon>
        <taxon>Acropora</taxon>
    </lineage>
</organism>
<protein>
    <submittedName>
        <fullName evidence="9">Pro-epidermal growth factor</fullName>
    </submittedName>
</protein>
<dbReference type="Gene3D" id="2.10.25.10">
    <property type="entry name" value="Laminin"/>
    <property type="match status" value="2"/>
</dbReference>
<keyword evidence="1 7" id="KW-0245">EGF-like domain</keyword>
<keyword evidence="3" id="KW-0677">Repeat</keyword>
<reference evidence="9" key="1">
    <citation type="journal article" date="2023" name="G3 (Bethesda)">
        <title>Whole genome assembly and annotation of the endangered Caribbean coral Acropora cervicornis.</title>
        <authorList>
            <person name="Selwyn J.D."/>
            <person name="Vollmer S.V."/>
        </authorList>
    </citation>
    <scope>NUCLEOTIDE SEQUENCE</scope>
    <source>
        <strain evidence="9">K2</strain>
    </source>
</reference>
<evidence type="ECO:0000259" key="8">
    <source>
        <dbReference type="PROSITE" id="PS50026"/>
    </source>
</evidence>
<keyword evidence="5" id="KW-1015">Disulfide bond</keyword>
<comment type="caution">
    <text evidence="7">Lacks conserved residue(s) required for the propagation of feature annotation.</text>
</comment>
<evidence type="ECO:0000256" key="2">
    <source>
        <dbReference type="ARBA" id="ARBA00022729"/>
    </source>
</evidence>
<dbReference type="PANTHER" id="PTHR24039">
    <property type="entry name" value="FIBRILLIN-RELATED"/>
    <property type="match status" value="1"/>
</dbReference>
<dbReference type="InterPro" id="IPR024731">
    <property type="entry name" value="NELL2-like_EGF"/>
</dbReference>
<keyword evidence="2" id="KW-0732">Signal</keyword>
<name>A0AAD9QHR4_ACRCE</name>
<dbReference type="FunFam" id="2.10.25.10:FF:000038">
    <property type="entry name" value="Fibrillin 2"/>
    <property type="match status" value="1"/>
</dbReference>
<dbReference type="EMBL" id="JARQWQ010000032">
    <property type="protein sequence ID" value="KAK2561462.1"/>
    <property type="molecule type" value="Genomic_DNA"/>
</dbReference>
<evidence type="ECO:0000256" key="4">
    <source>
        <dbReference type="ARBA" id="ARBA00022837"/>
    </source>
</evidence>
<gene>
    <name evidence="9" type="ORF">P5673_015431</name>
</gene>
<dbReference type="PROSITE" id="PS01187">
    <property type="entry name" value="EGF_CA"/>
    <property type="match status" value="1"/>
</dbReference>
<dbReference type="InterPro" id="IPR001881">
    <property type="entry name" value="EGF-like_Ca-bd_dom"/>
</dbReference>
<dbReference type="GO" id="GO:0005509">
    <property type="term" value="F:calcium ion binding"/>
    <property type="evidence" value="ECO:0007669"/>
    <property type="project" value="InterPro"/>
</dbReference>
<dbReference type="Pfam" id="PF07645">
    <property type="entry name" value="EGF_CA"/>
    <property type="match status" value="1"/>
</dbReference>
<dbReference type="SUPFAM" id="SSF57196">
    <property type="entry name" value="EGF/Laminin"/>
    <property type="match status" value="2"/>
</dbReference>
<keyword evidence="10" id="KW-1185">Reference proteome</keyword>
<dbReference type="CDD" id="cd00054">
    <property type="entry name" value="EGF_CA"/>
    <property type="match status" value="1"/>
</dbReference>
<dbReference type="PROSITE" id="PS00010">
    <property type="entry name" value="ASX_HYDROXYL"/>
    <property type="match status" value="1"/>
</dbReference>
<dbReference type="AlphaFoldDB" id="A0AAD9QHR4"/>
<evidence type="ECO:0000313" key="10">
    <source>
        <dbReference type="Proteomes" id="UP001249851"/>
    </source>
</evidence>
<dbReference type="Proteomes" id="UP001249851">
    <property type="component" value="Unassembled WGS sequence"/>
</dbReference>
<dbReference type="PROSITE" id="PS50026">
    <property type="entry name" value="EGF_3"/>
    <property type="match status" value="1"/>
</dbReference>
<reference evidence="9" key="2">
    <citation type="journal article" date="2023" name="Science">
        <title>Genomic signatures of disease resistance in endangered staghorn corals.</title>
        <authorList>
            <person name="Vollmer S.V."/>
            <person name="Selwyn J.D."/>
            <person name="Despard B.A."/>
            <person name="Roesel C.L."/>
        </authorList>
    </citation>
    <scope>NUCLEOTIDE SEQUENCE</scope>
    <source>
        <strain evidence="9">K2</strain>
    </source>
</reference>
<evidence type="ECO:0000256" key="1">
    <source>
        <dbReference type="ARBA" id="ARBA00022536"/>
    </source>
</evidence>
<evidence type="ECO:0000256" key="7">
    <source>
        <dbReference type="PROSITE-ProRule" id="PRU00076"/>
    </source>
</evidence>
<sequence length="79" mass="8596">MEENDCDDEAVCTNTLRGYNCRCATQGFTGNGKKCTDIDECEGENFCAPVGGKCVNEQGKYRCECMKGYEGNGNTCKGK</sequence>